<protein>
    <recommendedName>
        <fullName evidence="4">BHLH domain-containing protein</fullName>
    </recommendedName>
</protein>
<reference evidence="6" key="1">
    <citation type="submission" date="2013-02" db="EMBL/GenBank/DDBJ databases">
        <authorList>
            <person name="Hughes D."/>
        </authorList>
    </citation>
    <scope>NUCLEOTIDE SEQUENCE</scope>
    <source>
        <strain>Durham</strain>
        <strain evidence="6">NC isolate 2 -- Noor lab</strain>
    </source>
</reference>
<dbReference type="Pfam" id="PF00010">
    <property type="entry name" value="HLH"/>
    <property type="match status" value="1"/>
</dbReference>
<accession>T1GYJ3</accession>
<dbReference type="EnsemblMetazoa" id="MESCA008922-RA">
    <property type="protein sequence ID" value="MESCA008922-PA"/>
    <property type="gene ID" value="MESCA008922"/>
</dbReference>
<proteinExistence type="predicted"/>
<dbReference type="PANTHER" id="PTHR13935">
    <property type="entry name" value="ACHAETE-SCUTE TRANSCRIPTION FACTOR-RELATED"/>
    <property type="match status" value="1"/>
</dbReference>
<evidence type="ECO:0000313" key="6">
    <source>
        <dbReference type="Proteomes" id="UP000015102"/>
    </source>
</evidence>
<dbReference type="GO" id="GO:0046983">
    <property type="term" value="F:protein dimerization activity"/>
    <property type="evidence" value="ECO:0007669"/>
    <property type="project" value="InterPro"/>
</dbReference>
<dbReference type="GO" id="GO:0000977">
    <property type="term" value="F:RNA polymerase II transcription regulatory region sequence-specific DNA binding"/>
    <property type="evidence" value="ECO:0007669"/>
    <property type="project" value="TreeGrafter"/>
</dbReference>
<dbReference type="STRING" id="36166.T1GYJ3"/>
<dbReference type="Gene3D" id="4.10.280.10">
    <property type="entry name" value="Helix-loop-helix DNA-binding domain"/>
    <property type="match status" value="1"/>
</dbReference>
<evidence type="ECO:0000256" key="3">
    <source>
        <dbReference type="SAM" id="MobiDB-lite"/>
    </source>
</evidence>
<dbReference type="GO" id="GO:0000981">
    <property type="term" value="F:DNA-binding transcription factor activity, RNA polymerase II-specific"/>
    <property type="evidence" value="ECO:0007669"/>
    <property type="project" value="TreeGrafter"/>
</dbReference>
<evidence type="ECO:0000259" key="4">
    <source>
        <dbReference type="PROSITE" id="PS50888"/>
    </source>
</evidence>
<dbReference type="InterPro" id="IPR015660">
    <property type="entry name" value="MASH1/Ascl1a-like"/>
</dbReference>
<evidence type="ECO:0000256" key="2">
    <source>
        <dbReference type="ARBA" id="ARBA00022902"/>
    </source>
</evidence>
<dbReference type="PANTHER" id="PTHR13935:SF153">
    <property type="entry name" value="ACHAETE-SCUTE FAMILY BHLH TRANSCRIPTION FACTOR 1"/>
    <property type="match status" value="1"/>
</dbReference>
<dbReference type="SUPFAM" id="SSF47459">
    <property type="entry name" value="HLH, helix-loop-helix DNA-binding domain"/>
    <property type="match status" value="1"/>
</dbReference>
<keyword evidence="2" id="KW-0524">Neurogenesis</keyword>
<feature type="compositionally biased region" description="Polar residues" evidence="3">
    <location>
        <begin position="136"/>
        <end position="150"/>
    </location>
</feature>
<name>T1GYJ3_MEGSC</name>
<keyword evidence="1" id="KW-0217">Developmental protein</keyword>
<organism evidence="5 6">
    <name type="scientific">Megaselia scalaris</name>
    <name type="common">Humpbacked fly</name>
    <name type="synonym">Phora scalaris</name>
    <dbReference type="NCBI Taxonomy" id="36166"/>
    <lineage>
        <taxon>Eukaryota</taxon>
        <taxon>Metazoa</taxon>
        <taxon>Ecdysozoa</taxon>
        <taxon>Arthropoda</taxon>
        <taxon>Hexapoda</taxon>
        <taxon>Insecta</taxon>
        <taxon>Pterygota</taxon>
        <taxon>Neoptera</taxon>
        <taxon>Endopterygota</taxon>
        <taxon>Diptera</taxon>
        <taxon>Brachycera</taxon>
        <taxon>Muscomorpha</taxon>
        <taxon>Platypezoidea</taxon>
        <taxon>Phoridae</taxon>
        <taxon>Megaseliini</taxon>
        <taxon>Megaselia</taxon>
    </lineage>
</organism>
<evidence type="ECO:0000313" key="5">
    <source>
        <dbReference type="EnsemblMetazoa" id="MESCA008922-PA"/>
    </source>
</evidence>
<keyword evidence="6" id="KW-1185">Reference proteome</keyword>
<dbReference type="GO" id="GO:0030182">
    <property type="term" value="P:neuron differentiation"/>
    <property type="evidence" value="ECO:0007669"/>
    <property type="project" value="TreeGrafter"/>
</dbReference>
<dbReference type="InterPro" id="IPR036638">
    <property type="entry name" value="HLH_DNA-bd_sf"/>
</dbReference>
<feature type="domain" description="BHLH" evidence="4">
    <location>
        <begin position="64"/>
        <end position="126"/>
    </location>
</feature>
<dbReference type="GO" id="GO:0007423">
    <property type="term" value="P:sensory organ development"/>
    <property type="evidence" value="ECO:0007669"/>
    <property type="project" value="TreeGrafter"/>
</dbReference>
<reference evidence="5" key="2">
    <citation type="submission" date="2015-06" db="UniProtKB">
        <authorList>
            <consortium name="EnsemblMetazoa"/>
        </authorList>
    </citation>
    <scope>IDENTIFICATION</scope>
</reference>
<dbReference type="GO" id="GO:0045944">
    <property type="term" value="P:positive regulation of transcription by RNA polymerase II"/>
    <property type="evidence" value="ECO:0007669"/>
    <property type="project" value="TreeGrafter"/>
</dbReference>
<dbReference type="PROSITE" id="PS50888">
    <property type="entry name" value="BHLH"/>
    <property type="match status" value="1"/>
</dbReference>
<dbReference type="Proteomes" id="UP000015102">
    <property type="component" value="Unassembled WGS sequence"/>
</dbReference>
<dbReference type="AlphaFoldDB" id="T1GYJ3"/>
<feature type="region of interest" description="Disordered" evidence="3">
    <location>
        <begin position="134"/>
        <end position="168"/>
    </location>
</feature>
<sequence length="233" mass="26120">MALGQTYSHNHQSAMKPLAIAPAPVSRPTTVLGMNGINLPQQQFQVGGKQQKYNYRTAPYDQPASVVKRNARERNRVRQVNCGFVNLRQHIPQSIVTELTNGGRGASKKLSKVDTLRLAVEYIRRLQDLIEESDSEASNSSICSQSSTAGSPPPPVYYPSSPESMQSVNQYHQYSETSISPTPSFHSDIDNCMMQTTSSVQQQQQQVFKFENFQADSPNDDELLDYISMWQEN</sequence>
<dbReference type="CDD" id="cd19744">
    <property type="entry name" value="bHLH_TS_dAS-C_like"/>
    <property type="match status" value="1"/>
</dbReference>
<dbReference type="HOGENOM" id="CLU_063523_1_0_1"/>
<dbReference type="GO" id="GO:0090575">
    <property type="term" value="C:RNA polymerase II transcription regulator complex"/>
    <property type="evidence" value="ECO:0007669"/>
    <property type="project" value="TreeGrafter"/>
</dbReference>
<dbReference type="EMBL" id="CAQQ02189294">
    <property type="status" value="NOT_ANNOTATED_CDS"/>
    <property type="molecule type" value="Genomic_DNA"/>
</dbReference>
<dbReference type="SMART" id="SM00353">
    <property type="entry name" value="HLH"/>
    <property type="match status" value="1"/>
</dbReference>
<dbReference type="InterPro" id="IPR011598">
    <property type="entry name" value="bHLH_dom"/>
</dbReference>
<evidence type="ECO:0000256" key="1">
    <source>
        <dbReference type="ARBA" id="ARBA00022473"/>
    </source>
</evidence>
<dbReference type="OMA" id="NMPYGEQ"/>
<dbReference type="GO" id="GO:0050767">
    <property type="term" value="P:regulation of neurogenesis"/>
    <property type="evidence" value="ECO:0007669"/>
    <property type="project" value="TreeGrafter"/>
</dbReference>